<protein>
    <submittedName>
        <fullName evidence="1">Uncharacterized protein</fullName>
    </submittedName>
</protein>
<dbReference type="EMBL" id="BK015714">
    <property type="protein sequence ID" value="DAE21650.1"/>
    <property type="molecule type" value="Genomic_DNA"/>
</dbReference>
<proteinExistence type="predicted"/>
<organism evidence="1">
    <name type="scientific">Siphoviridae sp. ct4be24</name>
    <dbReference type="NCBI Taxonomy" id="2826289"/>
    <lineage>
        <taxon>Viruses</taxon>
        <taxon>Duplodnaviria</taxon>
        <taxon>Heunggongvirae</taxon>
        <taxon>Uroviricota</taxon>
        <taxon>Caudoviricetes</taxon>
    </lineage>
</organism>
<name>A0A8S5QRM4_9CAUD</name>
<reference evidence="1" key="1">
    <citation type="journal article" date="2021" name="Proc. Natl. Acad. Sci. U.S.A.">
        <title>A Catalog of Tens of Thousands of Viruses from Human Metagenomes Reveals Hidden Associations with Chronic Diseases.</title>
        <authorList>
            <person name="Tisza M.J."/>
            <person name="Buck C.B."/>
        </authorList>
    </citation>
    <scope>NUCLEOTIDE SEQUENCE</scope>
    <source>
        <strain evidence="1">Ct4be24</strain>
    </source>
</reference>
<sequence length="66" mass="7858">MNRNLDGYYFRVKRDGKWDNVCWSDMTDEERDEQMTNRSEEWLKSLCKGLGNVIHKIGEDLDIACE</sequence>
<evidence type="ECO:0000313" key="1">
    <source>
        <dbReference type="EMBL" id="DAE21650.1"/>
    </source>
</evidence>
<accession>A0A8S5QRM4</accession>